<keyword evidence="5" id="KW-1185">Reference proteome</keyword>
<accession>A0A812G7Q1</accession>
<evidence type="ECO:0000313" key="5">
    <source>
        <dbReference type="Proteomes" id="UP000604046"/>
    </source>
</evidence>
<dbReference type="SUPFAM" id="SSF56112">
    <property type="entry name" value="Protein kinase-like (PK-like)"/>
    <property type="match status" value="1"/>
</dbReference>
<dbReference type="OrthoDB" id="201153at2759"/>
<dbReference type="EMBL" id="CAJNDS010000014">
    <property type="protein sequence ID" value="CAE6917161.1"/>
    <property type="molecule type" value="Genomic_DNA"/>
</dbReference>
<dbReference type="InterPro" id="IPR011009">
    <property type="entry name" value="Kinase-like_dom_sf"/>
</dbReference>
<dbReference type="Proteomes" id="UP000604046">
    <property type="component" value="Unassembled WGS sequence"/>
</dbReference>
<sequence length="829" mass="90766">MPCAPGGCELHWQQPRWQQLPSQSTFPQGSAMLRPSTSRSLNRSTGFSGSTTDRSHPLCLQALCIYNFWTPSPSRRRQEGGPECAKSSKSPRRAVPQYSKVHYELDEDGAKAAPSSQRTTDWRAITPLDDAAFDQERLLEYIGARPWEILQRLASTLFIAFGIWWAWKDRSSEASEATLTTSLSRKAPTTASGEALRAGLQRMGVFFVKIGQTAAQRPDIVGDEVAEELKGLQEQSKPFSDEVALAILAEDLQHTGPLAPGVTAKNCTDPSGKPLLKELNPKYIASASLGQVYRGRMHDGREVALKVQRPGVREVLGLDWAVATLVSRAYQKLVSSPNDYGAVVDTVARGVRMELDYHNEAANAEEFAQRHAFLPFVTSPGCIPELMGPKNSSRVLALNWYPSRSPGELPVEERRLLVEMAVEACVIQLLVTGFVHADPHEGNLRMGDDGRVVFLDFGLMDRVDFGIMESCAAGVRQVLNKNWLELTTTFQEVRFTPKPLMKNMAYGKSKTPHYEPCGNEEFAVAVGEQIEMEAGGQSRFGAMAVALKKLSDRYLMLTPPFIALLCRTFITLEGLLGDDPVLVESYNVYQKSLPFAISRLLSPRTRKGCRALRGTLLDSEGSGEGTSQTSLLPNWSSLSALLTAGSQDDANTAESALDFTDLGAEAAVQRRLLRTAEGAALRRILFDSDIFEAEVRSHGDLAVPRPPGRPDDPYKLSQTTLDHSRRAWRIVMRPDAQIIWLDAATSKVVSSSVAAVLANAPPVRAGQHDRIVRMPRAAGDAGDDASDELLHWIREAGGDGAVKRDVDAQGLRGLVVTKPVRAGDVLLQA</sequence>
<dbReference type="CDD" id="cd05121">
    <property type="entry name" value="ABC1_ADCK3-like"/>
    <property type="match status" value="1"/>
</dbReference>
<reference evidence="4" key="1">
    <citation type="submission" date="2021-02" db="EMBL/GenBank/DDBJ databases">
        <authorList>
            <person name="Dougan E. K."/>
            <person name="Rhodes N."/>
            <person name="Thang M."/>
            <person name="Chan C."/>
        </authorList>
    </citation>
    <scope>NUCLEOTIDE SEQUENCE</scope>
</reference>
<protein>
    <recommendedName>
        <fullName evidence="3">ABC1 atypical kinase-like domain-containing protein</fullName>
    </recommendedName>
</protein>
<evidence type="ECO:0000313" key="4">
    <source>
        <dbReference type="EMBL" id="CAE6917161.1"/>
    </source>
</evidence>
<name>A0A812G7Q1_9DINO</name>
<dbReference type="PANTHER" id="PTHR10566:SF123">
    <property type="entry name" value="PROTEIN KINASE SUPERFAMILY PROTEIN"/>
    <property type="match status" value="1"/>
</dbReference>
<organism evidence="4 5">
    <name type="scientific">Symbiodinium natans</name>
    <dbReference type="NCBI Taxonomy" id="878477"/>
    <lineage>
        <taxon>Eukaryota</taxon>
        <taxon>Sar</taxon>
        <taxon>Alveolata</taxon>
        <taxon>Dinophyceae</taxon>
        <taxon>Suessiales</taxon>
        <taxon>Symbiodiniaceae</taxon>
        <taxon>Symbiodinium</taxon>
    </lineage>
</organism>
<dbReference type="InterPro" id="IPR004147">
    <property type="entry name" value="ABC1_dom"/>
</dbReference>
<evidence type="ECO:0000256" key="1">
    <source>
        <dbReference type="ARBA" id="ARBA00009670"/>
    </source>
</evidence>
<comment type="similarity">
    <text evidence="1">Belongs to the protein kinase superfamily. ADCK protein kinase family.</text>
</comment>
<evidence type="ECO:0000256" key="2">
    <source>
        <dbReference type="SAM" id="MobiDB-lite"/>
    </source>
</evidence>
<feature type="domain" description="ABC1 atypical kinase-like" evidence="3">
    <location>
        <begin position="275"/>
        <end position="485"/>
    </location>
</feature>
<feature type="compositionally biased region" description="Polar residues" evidence="2">
    <location>
        <begin position="35"/>
        <end position="52"/>
    </location>
</feature>
<comment type="caution">
    <text evidence="4">The sequence shown here is derived from an EMBL/GenBank/DDBJ whole genome shotgun (WGS) entry which is preliminary data.</text>
</comment>
<dbReference type="PANTHER" id="PTHR10566">
    <property type="entry name" value="CHAPERONE-ACTIVITY OF BC1 COMPLEX CABC1 -RELATED"/>
    <property type="match status" value="1"/>
</dbReference>
<feature type="region of interest" description="Disordered" evidence="2">
    <location>
        <begin position="19"/>
        <end position="53"/>
    </location>
</feature>
<gene>
    <name evidence="4" type="ORF">SNAT2548_LOCUS334</name>
</gene>
<dbReference type="Pfam" id="PF03109">
    <property type="entry name" value="ABC1"/>
    <property type="match status" value="1"/>
</dbReference>
<feature type="region of interest" description="Disordered" evidence="2">
    <location>
        <begin position="74"/>
        <end position="93"/>
    </location>
</feature>
<dbReference type="InterPro" id="IPR050154">
    <property type="entry name" value="UbiB_kinase"/>
</dbReference>
<feature type="compositionally biased region" description="Polar residues" evidence="2">
    <location>
        <begin position="19"/>
        <end position="28"/>
    </location>
</feature>
<proteinExistence type="inferred from homology"/>
<dbReference type="AlphaFoldDB" id="A0A812G7Q1"/>
<evidence type="ECO:0000259" key="3">
    <source>
        <dbReference type="Pfam" id="PF03109"/>
    </source>
</evidence>